<dbReference type="Proteomes" id="UP001057402">
    <property type="component" value="Chromosome 12"/>
</dbReference>
<evidence type="ECO:0000313" key="2">
    <source>
        <dbReference type="Proteomes" id="UP001057402"/>
    </source>
</evidence>
<name>A0ACB9L557_9MYRT</name>
<protein>
    <submittedName>
        <fullName evidence="1">Uncharacterized protein</fullName>
    </submittedName>
</protein>
<gene>
    <name evidence="1" type="ORF">MLD38_040027</name>
</gene>
<organism evidence="1 2">
    <name type="scientific">Melastoma candidum</name>
    <dbReference type="NCBI Taxonomy" id="119954"/>
    <lineage>
        <taxon>Eukaryota</taxon>
        <taxon>Viridiplantae</taxon>
        <taxon>Streptophyta</taxon>
        <taxon>Embryophyta</taxon>
        <taxon>Tracheophyta</taxon>
        <taxon>Spermatophyta</taxon>
        <taxon>Magnoliopsida</taxon>
        <taxon>eudicotyledons</taxon>
        <taxon>Gunneridae</taxon>
        <taxon>Pentapetalae</taxon>
        <taxon>rosids</taxon>
        <taxon>malvids</taxon>
        <taxon>Myrtales</taxon>
        <taxon>Melastomataceae</taxon>
        <taxon>Melastomatoideae</taxon>
        <taxon>Melastomateae</taxon>
        <taxon>Melastoma</taxon>
    </lineage>
</organism>
<sequence length="172" mass="18087">MSTSPPATSSLLAFAAALLLLLPPSTADSSSPPTAYDALKAYNFPEGILPKGVTGYDLDPSTGRFSLYLNSSCSFSLEGSYQLRYQPVITGVVSPNRLSNLGGVSVKVLFLWLNIVEVVRAGDELEFSVGIASAGFAIENFYESPQCGCGFDCGTASQGERPRLRGGLASSM</sequence>
<comment type="caution">
    <text evidence="1">The sequence shown here is derived from an EMBL/GenBank/DDBJ whole genome shotgun (WGS) entry which is preliminary data.</text>
</comment>
<evidence type="ECO:0000313" key="1">
    <source>
        <dbReference type="EMBL" id="KAI4304531.1"/>
    </source>
</evidence>
<reference evidence="2" key="1">
    <citation type="journal article" date="2023" name="Front. Plant Sci.">
        <title>Chromosomal-level genome assembly of Melastoma candidum provides insights into trichome evolution.</title>
        <authorList>
            <person name="Zhong Y."/>
            <person name="Wu W."/>
            <person name="Sun C."/>
            <person name="Zou P."/>
            <person name="Liu Y."/>
            <person name="Dai S."/>
            <person name="Zhou R."/>
        </authorList>
    </citation>
    <scope>NUCLEOTIDE SEQUENCE [LARGE SCALE GENOMIC DNA]</scope>
</reference>
<accession>A0ACB9L557</accession>
<proteinExistence type="predicted"/>
<dbReference type="EMBL" id="CM042891">
    <property type="protein sequence ID" value="KAI4304531.1"/>
    <property type="molecule type" value="Genomic_DNA"/>
</dbReference>
<keyword evidence="2" id="KW-1185">Reference proteome</keyword>